<protein>
    <recommendedName>
        <fullName evidence="4">G protein-coupled receptor</fullName>
    </recommendedName>
</protein>
<feature type="non-terminal residue" evidence="2">
    <location>
        <position position="128"/>
    </location>
</feature>
<evidence type="ECO:0000256" key="1">
    <source>
        <dbReference type="SAM" id="Phobius"/>
    </source>
</evidence>
<gene>
    <name evidence="2" type="ORF">PFISCL1PPCAC_13580</name>
</gene>
<keyword evidence="1" id="KW-1133">Transmembrane helix</keyword>
<dbReference type="EMBL" id="BTSY01000004">
    <property type="protein sequence ID" value="GMT22282.1"/>
    <property type="molecule type" value="Genomic_DNA"/>
</dbReference>
<feature type="transmembrane region" description="Helical" evidence="1">
    <location>
        <begin position="6"/>
        <end position="31"/>
    </location>
</feature>
<evidence type="ECO:0008006" key="4">
    <source>
        <dbReference type="Google" id="ProtNLM"/>
    </source>
</evidence>
<reference evidence="2" key="1">
    <citation type="submission" date="2023-10" db="EMBL/GenBank/DDBJ databases">
        <title>Genome assembly of Pristionchus species.</title>
        <authorList>
            <person name="Yoshida K."/>
            <person name="Sommer R.J."/>
        </authorList>
    </citation>
    <scope>NUCLEOTIDE SEQUENCE</scope>
    <source>
        <strain evidence="2">RS5133</strain>
    </source>
</reference>
<keyword evidence="1" id="KW-0812">Transmembrane</keyword>
<dbReference type="Proteomes" id="UP001432322">
    <property type="component" value="Unassembled WGS sequence"/>
</dbReference>
<dbReference type="PANTHER" id="PTHR45830:SF15">
    <property type="entry name" value="SERPENTINE RECEPTOR, CLASS I"/>
    <property type="match status" value="1"/>
</dbReference>
<feature type="transmembrane region" description="Helical" evidence="1">
    <location>
        <begin position="52"/>
        <end position="71"/>
    </location>
</feature>
<evidence type="ECO:0000313" key="3">
    <source>
        <dbReference type="Proteomes" id="UP001432322"/>
    </source>
</evidence>
<organism evidence="2 3">
    <name type="scientific">Pristionchus fissidentatus</name>
    <dbReference type="NCBI Taxonomy" id="1538716"/>
    <lineage>
        <taxon>Eukaryota</taxon>
        <taxon>Metazoa</taxon>
        <taxon>Ecdysozoa</taxon>
        <taxon>Nematoda</taxon>
        <taxon>Chromadorea</taxon>
        <taxon>Rhabditida</taxon>
        <taxon>Rhabditina</taxon>
        <taxon>Diplogasteromorpha</taxon>
        <taxon>Diplogasteroidea</taxon>
        <taxon>Neodiplogasteridae</taxon>
        <taxon>Pristionchus</taxon>
    </lineage>
</organism>
<dbReference type="AlphaFoldDB" id="A0AAV5VRG9"/>
<name>A0AAV5VRG9_9BILA</name>
<comment type="caution">
    <text evidence="2">The sequence shown here is derived from an EMBL/GenBank/DDBJ whole genome shotgun (WGS) entry which is preliminary data.</text>
</comment>
<proteinExistence type="predicted"/>
<evidence type="ECO:0000313" key="2">
    <source>
        <dbReference type="EMBL" id="GMT22282.1"/>
    </source>
</evidence>
<keyword evidence="3" id="KW-1185">Reference proteome</keyword>
<sequence length="128" mass="14234">MLSDSFINFMLVYMHAASVATLALSILVFYLMLKRTPRSGRIMVRHLMLVQFFVLLNDFILGVLVSGVPLFPAPAGFCEGILCVLGVPGHVGMTLMFFSLAYVATSIVFCFHVKYTTVVDLLKHRTIT</sequence>
<accession>A0AAV5VRG9</accession>
<keyword evidence="1" id="KW-0472">Membrane</keyword>
<feature type="transmembrane region" description="Helical" evidence="1">
    <location>
        <begin position="91"/>
        <end position="113"/>
    </location>
</feature>
<dbReference type="InterPro" id="IPR019429">
    <property type="entry name" value="7TM_GPCR_serpentine_rcpt_Sri"/>
</dbReference>
<dbReference type="PANTHER" id="PTHR45830">
    <property type="entry name" value="SERPENTINE RECEPTOR, CLASS I"/>
    <property type="match status" value="1"/>
</dbReference>
<dbReference type="Pfam" id="PF10327">
    <property type="entry name" value="7TM_GPCR_Sri"/>
    <property type="match status" value="1"/>
</dbReference>